<comment type="caution">
    <text evidence="1">The sequence shown here is derived from an EMBL/GenBank/DDBJ whole genome shotgun (WGS) entry which is preliminary data.</text>
</comment>
<name>A0ACC1R0V1_9HYPO</name>
<proteinExistence type="predicted"/>
<dbReference type="Proteomes" id="UP001148737">
    <property type="component" value="Unassembled WGS sequence"/>
</dbReference>
<accession>A0ACC1R0V1</accession>
<evidence type="ECO:0000313" key="2">
    <source>
        <dbReference type="Proteomes" id="UP001148737"/>
    </source>
</evidence>
<evidence type="ECO:0000313" key="1">
    <source>
        <dbReference type="EMBL" id="KAJ3496608.1"/>
    </source>
</evidence>
<keyword evidence="2" id="KW-1185">Reference proteome</keyword>
<organism evidence="1 2">
    <name type="scientific">Lecanicillium saksenae</name>
    <dbReference type="NCBI Taxonomy" id="468837"/>
    <lineage>
        <taxon>Eukaryota</taxon>
        <taxon>Fungi</taxon>
        <taxon>Dikarya</taxon>
        <taxon>Ascomycota</taxon>
        <taxon>Pezizomycotina</taxon>
        <taxon>Sordariomycetes</taxon>
        <taxon>Hypocreomycetidae</taxon>
        <taxon>Hypocreales</taxon>
        <taxon>Cordycipitaceae</taxon>
        <taxon>Lecanicillium</taxon>
    </lineage>
</organism>
<reference evidence="1" key="1">
    <citation type="submission" date="2022-07" db="EMBL/GenBank/DDBJ databases">
        <title>Genome Sequence of Lecanicillium saksenae.</title>
        <authorList>
            <person name="Buettner E."/>
        </authorList>
    </citation>
    <scope>NUCLEOTIDE SEQUENCE</scope>
    <source>
        <strain evidence="1">VT-O1</strain>
    </source>
</reference>
<sequence>MGVRSFFVHTLASHPFGVRLLITLTTVSLSASFDQEDGCFARDEAAGGSQSPPRGTDPPPPYTAGEDDDFLHEAFDRLRVFSDETQAADSNGTRSAVNNAQLAVASRLLGLNNEHNHPDQEALRAMAYLYNPERIIVSLRIVEMAKKQPGPFADAFQNATGAGVVLRISVAIRIFERFQDPYAPGLETLSHSDLDKMLANFVAMPTLPEGITTESMVTVNLLHSFAVKSWETWCLAWKLTWKIVFNPLLKNPDPTIWGPQLAALLQGKPHMILQLFLRSVYGKEAESQEWWMNRNGVEKRMLDKIVPLQDSVLKHRLKYEAAFFGF</sequence>
<protein>
    <submittedName>
        <fullName evidence="1">Uncharacterized protein</fullName>
    </submittedName>
</protein>
<gene>
    <name evidence="1" type="ORF">NLG97_g2536</name>
</gene>
<dbReference type="EMBL" id="JANAKD010000175">
    <property type="protein sequence ID" value="KAJ3496608.1"/>
    <property type="molecule type" value="Genomic_DNA"/>
</dbReference>